<gene>
    <name evidence="1" type="ORF">MDA_GLEAN10000399</name>
</gene>
<organism evidence="1 2">
    <name type="scientific">Myotis davidii</name>
    <name type="common">David's myotis</name>
    <dbReference type="NCBI Taxonomy" id="225400"/>
    <lineage>
        <taxon>Eukaryota</taxon>
        <taxon>Metazoa</taxon>
        <taxon>Chordata</taxon>
        <taxon>Craniata</taxon>
        <taxon>Vertebrata</taxon>
        <taxon>Euteleostomi</taxon>
        <taxon>Mammalia</taxon>
        <taxon>Eutheria</taxon>
        <taxon>Laurasiatheria</taxon>
        <taxon>Chiroptera</taxon>
        <taxon>Yangochiroptera</taxon>
        <taxon>Vespertilionidae</taxon>
        <taxon>Myotis</taxon>
    </lineage>
</organism>
<dbReference type="EMBL" id="KB107186">
    <property type="protein sequence ID" value="ELK30326.1"/>
    <property type="molecule type" value="Genomic_DNA"/>
</dbReference>
<dbReference type="Proteomes" id="UP000010556">
    <property type="component" value="Unassembled WGS sequence"/>
</dbReference>
<evidence type="ECO:0000313" key="1">
    <source>
        <dbReference type="EMBL" id="ELK30326.1"/>
    </source>
</evidence>
<keyword evidence="2" id="KW-1185">Reference proteome</keyword>
<dbReference type="AlphaFoldDB" id="L5LW54"/>
<sequence length="32" mass="3779">MRGRCRLELPCAVFQRVVGWMCLSREEVEPNL</sequence>
<name>L5LW54_MYODS</name>
<evidence type="ECO:0000313" key="2">
    <source>
        <dbReference type="Proteomes" id="UP000010556"/>
    </source>
</evidence>
<reference evidence="2" key="1">
    <citation type="journal article" date="2013" name="Science">
        <title>Comparative analysis of bat genomes provides insight into the evolution of flight and immunity.</title>
        <authorList>
            <person name="Zhang G."/>
            <person name="Cowled C."/>
            <person name="Shi Z."/>
            <person name="Huang Z."/>
            <person name="Bishop-Lilly K.A."/>
            <person name="Fang X."/>
            <person name="Wynne J.W."/>
            <person name="Xiong Z."/>
            <person name="Baker M.L."/>
            <person name="Zhao W."/>
            <person name="Tachedjian M."/>
            <person name="Zhu Y."/>
            <person name="Zhou P."/>
            <person name="Jiang X."/>
            <person name="Ng J."/>
            <person name="Yang L."/>
            <person name="Wu L."/>
            <person name="Xiao J."/>
            <person name="Feng Y."/>
            <person name="Chen Y."/>
            <person name="Sun X."/>
            <person name="Zhang Y."/>
            <person name="Marsh G.A."/>
            <person name="Crameri G."/>
            <person name="Broder C.C."/>
            <person name="Frey K.G."/>
            <person name="Wang L.F."/>
            <person name="Wang J."/>
        </authorList>
    </citation>
    <scope>NUCLEOTIDE SEQUENCE [LARGE SCALE GENOMIC DNA]</scope>
</reference>
<proteinExistence type="predicted"/>
<accession>L5LW54</accession>
<protein>
    <submittedName>
        <fullName evidence="1">Uncharacterized protein</fullName>
    </submittedName>
</protein>